<feature type="region of interest" description="Disordered" evidence="4">
    <location>
        <begin position="1"/>
        <end position="47"/>
    </location>
</feature>
<dbReference type="InterPro" id="IPR050613">
    <property type="entry name" value="Sec_Metabolite_Reg"/>
</dbReference>
<feature type="compositionally biased region" description="Polar residues" evidence="4">
    <location>
        <begin position="346"/>
        <end position="357"/>
    </location>
</feature>
<name>A0A6A6UUI8_9PLEO</name>
<keyword evidence="3" id="KW-0175">Coiled coil</keyword>
<dbReference type="Pfam" id="PF00172">
    <property type="entry name" value="Zn_clus"/>
    <property type="match status" value="1"/>
</dbReference>
<evidence type="ECO:0000259" key="5">
    <source>
        <dbReference type="PROSITE" id="PS50048"/>
    </source>
</evidence>
<feature type="domain" description="Zn(2)-C6 fungal-type" evidence="5">
    <location>
        <begin position="406"/>
        <end position="435"/>
    </location>
</feature>
<evidence type="ECO:0000256" key="2">
    <source>
        <dbReference type="ARBA" id="ARBA00023242"/>
    </source>
</evidence>
<accession>A0A6A6UUI8</accession>
<dbReference type="CDD" id="cd00067">
    <property type="entry name" value="GAL4"/>
    <property type="match status" value="1"/>
</dbReference>
<evidence type="ECO:0000256" key="1">
    <source>
        <dbReference type="ARBA" id="ARBA00004123"/>
    </source>
</evidence>
<dbReference type="GO" id="GO:0008270">
    <property type="term" value="F:zinc ion binding"/>
    <property type="evidence" value="ECO:0007669"/>
    <property type="project" value="InterPro"/>
</dbReference>
<dbReference type="PANTHER" id="PTHR31001:SF88">
    <property type="entry name" value="TRANSCRIPTION FACTOR PDR3"/>
    <property type="match status" value="1"/>
</dbReference>
<dbReference type="PANTHER" id="PTHR31001">
    <property type="entry name" value="UNCHARACTERIZED TRANSCRIPTIONAL REGULATORY PROTEIN"/>
    <property type="match status" value="1"/>
</dbReference>
<comment type="subcellular location">
    <subcellularLocation>
        <location evidence="1">Nucleus</location>
    </subcellularLocation>
</comment>
<dbReference type="Proteomes" id="UP000799440">
    <property type="component" value="Unassembled WGS sequence"/>
</dbReference>
<sequence length="677" mass="73738">MGSMESADTQNAVDHYQAFDGLQGAHWKPSPQLSRQGRGRQAKNPNAVTVRIDVSNLRDCEERLREYLSNPPENPEHVECQLSFWTGASFTVNAPEAPNHSSQPPQTLTAHSTAAIPPQHAPPGYQLAADGLSQSYHVASEAPAPGSVPYSDPVSAGPISSAPKKHTERISMSVLEALAPTEDPKEKMRKQRAIAKECVDAVQKADGFRYSFHNCWNSREDDSFRFSYYCNDSLLNKDRAANGKGNKLGKRATKPVFDCKGVLSVKFSAIKQTLDLFYKHVPIHKTHAERAPKPRKSSKKRKSVHEDDPDAPGLRRSTSQPIAANDGSKPLPKSRAVRRKKDGSKGPQSSIESDLRNQSLRSLLELIQTDNEPAPAPMPAPSHNVSADLAPVQPVQKQARRRSGPACEGCKARKTKCDGKRPTCGSCVDKRHCVYADASVPDSAPLSAAQLPPTEVVRQAQAASDELSELEQMKTELEATRARMQQLEAQIAQASSTPFQTAQVAPTHADVPLQVQHPAHIQQRQAPVQGQPRQSQSHPPSGASQHVQNAQQMHQTSHSHSPHLQDTHMQGAPVGPTNHSMVAAPGHAPNGQQLAAPEPPSTPAYTQFNGAVNHAAYGMGNPMEYKMASTPQSQSETPIQQTPSTGLSSTPDPGYNWAHLYPPYPTSRQDWRMFPCP</sequence>
<feature type="compositionally biased region" description="Basic residues" evidence="4">
    <location>
        <begin position="293"/>
        <end position="303"/>
    </location>
</feature>
<dbReference type="GO" id="GO:0005634">
    <property type="term" value="C:nucleus"/>
    <property type="evidence" value="ECO:0007669"/>
    <property type="project" value="UniProtKB-SubCell"/>
</dbReference>
<feature type="region of interest" description="Disordered" evidence="4">
    <location>
        <begin position="93"/>
        <end position="127"/>
    </location>
</feature>
<gene>
    <name evidence="6" type="ORF">M011DRAFT_472624</name>
</gene>
<feature type="compositionally biased region" description="Polar residues" evidence="4">
    <location>
        <begin position="522"/>
        <end position="568"/>
    </location>
</feature>
<dbReference type="SUPFAM" id="SSF57701">
    <property type="entry name" value="Zn2/Cys6 DNA-binding domain"/>
    <property type="match status" value="1"/>
</dbReference>
<feature type="coiled-coil region" evidence="3">
    <location>
        <begin position="460"/>
        <end position="497"/>
    </location>
</feature>
<dbReference type="GO" id="GO:0000981">
    <property type="term" value="F:DNA-binding transcription factor activity, RNA polymerase II-specific"/>
    <property type="evidence" value="ECO:0007669"/>
    <property type="project" value="InterPro"/>
</dbReference>
<proteinExistence type="predicted"/>
<evidence type="ECO:0000313" key="6">
    <source>
        <dbReference type="EMBL" id="KAF2741972.1"/>
    </source>
</evidence>
<feature type="compositionally biased region" description="Polar residues" evidence="4">
    <location>
        <begin position="1"/>
        <end position="12"/>
    </location>
</feature>
<keyword evidence="7" id="KW-1185">Reference proteome</keyword>
<protein>
    <recommendedName>
        <fullName evidence="5">Zn(2)-C6 fungal-type domain-containing protein</fullName>
    </recommendedName>
</protein>
<feature type="region of interest" description="Disordered" evidence="4">
    <location>
        <begin position="519"/>
        <end position="601"/>
    </location>
</feature>
<keyword evidence="2" id="KW-0539">Nucleus</keyword>
<dbReference type="AlphaFoldDB" id="A0A6A6UUI8"/>
<feature type="region of interest" description="Disordered" evidence="4">
    <location>
        <begin position="627"/>
        <end position="654"/>
    </location>
</feature>
<reference evidence="6" key="1">
    <citation type="journal article" date="2020" name="Stud. Mycol.">
        <title>101 Dothideomycetes genomes: a test case for predicting lifestyles and emergence of pathogens.</title>
        <authorList>
            <person name="Haridas S."/>
            <person name="Albert R."/>
            <person name="Binder M."/>
            <person name="Bloem J."/>
            <person name="Labutti K."/>
            <person name="Salamov A."/>
            <person name="Andreopoulos B."/>
            <person name="Baker S."/>
            <person name="Barry K."/>
            <person name="Bills G."/>
            <person name="Bluhm B."/>
            <person name="Cannon C."/>
            <person name="Castanera R."/>
            <person name="Culley D."/>
            <person name="Daum C."/>
            <person name="Ezra D."/>
            <person name="Gonzalez J."/>
            <person name="Henrissat B."/>
            <person name="Kuo A."/>
            <person name="Liang C."/>
            <person name="Lipzen A."/>
            <person name="Lutzoni F."/>
            <person name="Magnuson J."/>
            <person name="Mondo S."/>
            <person name="Nolan M."/>
            <person name="Ohm R."/>
            <person name="Pangilinan J."/>
            <person name="Park H.-J."/>
            <person name="Ramirez L."/>
            <person name="Alfaro M."/>
            <person name="Sun H."/>
            <person name="Tritt A."/>
            <person name="Yoshinaga Y."/>
            <person name="Zwiers L.-H."/>
            <person name="Turgeon B."/>
            <person name="Goodwin S."/>
            <person name="Spatafora J."/>
            <person name="Crous P."/>
            <person name="Grigoriev I."/>
        </authorList>
    </citation>
    <scope>NUCLEOTIDE SEQUENCE</scope>
    <source>
        <strain evidence="6">CBS 119925</strain>
    </source>
</reference>
<dbReference type="PROSITE" id="PS50048">
    <property type="entry name" value="ZN2_CY6_FUNGAL_2"/>
    <property type="match status" value="1"/>
</dbReference>
<feature type="region of interest" description="Disordered" evidence="4">
    <location>
        <begin position="140"/>
        <end position="167"/>
    </location>
</feature>
<evidence type="ECO:0000313" key="7">
    <source>
        <dbReference type="Proteomes" id="UP000799440"/>
    </source>
</evidence>
<evidence type="ECO:0000256" key="4">
    <source>
        <dbReference type="SAM" id="MobiDB-lite"/>
    </source>
</evidence>
<feature type="region of interest" description="Disordered" evidence="4">
    <location>
        <begin position="286"/>
        <end position="357"/>
    </location>
</feature>
<dbReference type="SMART" id="SM00066">
    <property type="entry name" value="GAL4"/>
    <property type="match status" value="1"/>
</dbReference>
<feature type="compositionally biased region" description="Polar residues" evidence="4">
    <location>
        <begin position="629"/>
        <end position="651"/>
    </location>
</feature>
<feature type="compositionally biased region" description="Polar residues" evidence="4">
    <location>
        <begin position="99"/>
        <end position="112"/>
    </location>
</feature>
<evidence type="ECO:0000256" key="3">
    <source>
        <dbReference type="SAM" id="Coils"/>
    </source>
</evidence>
<organism evidence="6 7">
    <name type="scientific">Sporormia fimetaria CBS 119925</name>
    <dbReference type="NCBI Taxonomy" id="1340428"/>
    <lineage>
        <taxon>Eukaryota</taxon>
        <taxon>Fungi</taxon>
        <taxon>Dikarya</taxon>
        <taxon>Ascomycota</taxon>
        <taxon>Pezizomycotina</taxon>
        <taxon>Dothideomycetes</taxon>
        <taxon>Pleosporomycetidae</taxon>
        <taxon>Pleosporales</taxon>
        <taxon>Sporormiaceae</taxon>
        <taxon>Sporormia</taxon>
    </lineage>
</organism>
<dbReference type="OrthoDB" id="3251668at2759"/>
<dbReference type="InterPro" id="IPR001138">
    <property type="entry name" value="Zn2Cys6_DnaBD"/>
</dbReference>
<dbReference type="InterPro" id="IPR036864">
    <property type="entry name" value="Zn2-C6_fun-type_DNA-bd_sf"/>
</dbReference>
<dbReference type="EMBL" id="MU006618">
    <property type="protein sequence ID" value="KAF2741972.1"/>
    <property type="molecule type" value="Genomic_DNA"/>
</dbReference>
<dbReference type="Gene3D" id="4.10.240.10">
    <property type="entry name" value="Zn(2)-C6 fungal-type DNA-binding domain"/>
    <property type="match status" value="1"/>
</dbReference>